<reference evidence="2 3" key="1">
    <citation type="submission" date="2022-11" db="EMBL/GenBank/DDBJ databases">
        <title>Minimal conservation of predation-associated metabolite biosynthetic gene clusters underscores biosynthetic potential of Myxococcota including descriptions for ten novel species: Archangium lansinium sp. nov., Myxococcus landrumus sp. nov., Nannocystis bai.</title>
        <authorList>
            <person name="Ahearne A."/>
            <person name="Stevens C."/>
            <person name="Dowd S."/>
        </authorList>
    </citation>
    <scope>NUCLEOTIDE SEQUENCE [LARGE SCALE GENOMIC DNA]</scope>
    <source>
        <strain evidence="2 3">NCELM</strain>
    </source>
</reference>
<gene>
    <name evidence="2" type="ORF">POL58_32555</name>
</gene>
<dbReference type="Gene3D" id="2.130.10.10">
    <property type="entry name" value="YVTN repeat-like/Quinoprotein amine dehydrogenase"/>
    <property type="match status" value="1"/>
</dbReference>
<feature type="region of interest" description="Disordered" evidence="1">
    <location>
        <begin position="15"/>
        <end position="51"/>
    </location>
</feature>
<comment type="caution">
    <text evidence="2">The sequence shown here is derived from an EMBL/GenBank/DDBJ whole genome shotgun (WGS) entry which is preliminary data.</text>
</comment>
<sequence length="431" mass="45304">MSALLLACSIENPLGTVTDPAASDTDPGTTDADTDTTAEEPTTGAPASACGDGVVAWQHDEGGEGSNVSAHAVAVDGAGRIVVLAAAEFEPMVLVLDPEGTEVWRTKLSGEPVDIRDLVVDEAGRIFVGGEEWATGQSTAAMLRAFSPDGEELWSFSEPGPAPADAAAIAGLALGQGALFSAGTTGTGALVVRRHDPATGEAAWETNHSESIEQVSEPAIAVVGDRLLVVARAMLSEQIYYRPLVLQLDGDGVIESVAVDDQIVGFWRDVEPIGAGEWILAGELLGDLDVTESVAIKRAGPDGEAWSTVFAGNDILEYVSDVAVAPDERVLVVGKTGTDDFLKEIPSVRCMNGDGGGLWQETFEFNDNAQFQTESANGGAFGPGFMVVVGDTRSGPHSEMWVRKYTLDCSTSSSVSRTRIRAHQRTRFKRP</sequence>
<dbReference type="SUPFAM" id="SSF50998">
    <property type="entry name" value="Quinoprotein alcohol dehydrogenase-like"/>
    <property type="match status" value="1"/>
</dbReference>
<name>A0ABT5BEE8_9BACT</name>
<evidence type="ECO:0000313" key="2">
    <source>
        <dbReference type="EMBL" id="MDC0672527.1"/>
    </source>
</evidence>
<dbReference type="EMBL" id="JAQNDN010000019">
    <property type="protein sequence ID" value="MDC0672527.1"/>
    <property type="molecule type" value="Genomic_DNA"/>
</dbReference>
<protein>
    <submittedName>
        <fullName evidence="2">PQQ-binding-like beta-propeller repeat protein</fullName>
    </submittedName>
</protein>
<organism evidence="2 3">
    <name type="scientific">Nannocystis radixulma</name>
    <dbReference type="NCBI Taxonomy" id="2995305"/>
    <lineage>
        <taxon>Bacteria</taxon>
        <taxon>Pseudomonadati</taxon>
        <taxon>Myxococcota</taxon>
        <taxon>Polyangia</taxon>
        <taxon>Nannocystales</taxon>
        <taxon>Nannocystaceae</taxon>
        <taxon>Nannocystis</taxon>
    </lineage>
</organism>
<dbReference type="Proteomes" id="UP001217838">
    <property type="component" value="Unassembled WGS sequence"/>
</dbReference>
<feature type="compositionally biased region" description="Low complexity" evidence="1">
    <location>
        <begin position="39"/>
        <end position="49"/>
    </location>
</feature>
<feature type="compositionally biased region" description="Low complexity" evidence="1">
    <location>
        <begin position="18"/>
        <end position="31"/>
    </location>
</feature>
<dbReference type="InterPro" id="IPR015943">
    <property type="entry name" value="WD40/YVTN_repeat-like_dom_sf"/>
</dbReference>
<keyword evidence="3" id="KW-1185">Reference proteome</keyword>
<dbReference type="InterPro" id="IPR011047">
    <property type="entry name" value="Quinoprotein_ADH-like_sf"/>
</dbReference>
<evidence type="ECO:0000256" key="1">
    <source>
        <dbReference type="SAM" id="MobiDB-lite"/>
    </source>
</evidence>
<evidence type="ECO:0000313" key="3">
    <source>
        <dbReference type="Proteomes" id="UP001217838"/>
    </source>
</evidence>
<accession>A0ABT5BEE8</accession>
<proteinExistence type="predicted"/>